<dbReference type="PRINTS" id="PR00415">
    <property type="entry name" value="ACONITASE"/>
</dbReference>
<evidence type="ECO:0000313" key="10">
    <source>
        <dbReference type="Proteomes" id="UP001058271"/>
    </source>
</evidence>
<dbReference type="SUPFAM" id="SSF53732">
    <property type="entry name" value="Aconitase iron-sulfur domain"/>
    <property type="match status" value="1"/>
</dbReference>
<evidence type="ECO:0000259" key="8">
    <source>
        <dbReference type="Pfam" id="PF00694"/>
    </source>
</evidence>
<evidence type="ECO:0000256" key="2">
    <source>
        <dbReference type="ARBA" id="ARBA00007185"/>
    </source>
</evidence>
<dbReference type="InterPro" id="IPR000573">
    <property type="entry name" value="AconitaseA/IPMdHydase_ssu_swvl"/>
</dbReference>
<evidence type="ECO:0000313" key="9">
    <source>
        <dbReference type="EMBL" id="UWZ34376.1"/>
    </source>
</evidence>
<evidence type="ECO:0000256" key="1">
    <source>
        <dbReference type="ARBA" id="ARBA00001966"/>
    </source>
</evidence>
<name>A0ABY5YX96_9ACTN</name>
<reference evidence="9" key="1">
    <citation type="submission" date="2021-04" db="EMBL/GenBank/DDBJ databases">
        <title>Biosynthetic gene clusters of Dactylosporangioum roseum.</title>
        <authorList>
            <person name="Hartkoorn R.C."/>
            <person name="Beaudoing E."/>
            <person name="Hot D."/>
            <person name="Moureu S."/>
        </authorList>
    </citation>
    <scope>NUCLEOTIDE SEQUENCE</scope>
    <source>
        <strain evidence="9">NRRL B-16295</strain>
    </source>
</reference>
<keyword evidence="6 9" id="KW-0456">Lyase</keyword>
<organism evidence="9 10">
    <name type="scientific">Dactylosporangium roseum</name>
    <dbReference type="NCBI Taxonomy" id="47989"/>
    <lineage>
        <taxon>Bacteria</taxon>
        <taxon>Bacillati</taxon>
        <taxon>Actinomycetota</taxon>
        <taxon>Actinomycetes</taxon>
        <taxon>Micromonosporales</taxon>
        <taxon>Micromonosporaceae</taxon>
        <taxon>Dactylosporangium</taxon>
    </lineage>
</organism>
<dbReference type="InterPro" id="IPR006249">
    <property type="entry name" value="Aconitase/IRP2"/>
</dbReference>
<accession>A0ABY5YX96</accession>
<evidence type="ECO:0000256" key="4">
    <source>
        <dbReference type="ARBA" id="ARBA00023004"/>
    </source>
</evidence>
<dbReference type="InterPro" id="IPR015928">
    <property type="entry name" value="Aconitase/3IPM_dehydase_swvl"/>
</dbReference>
<gene>
    <name evidence="9" type="primary">acnA</name>
    <name evidence="9" type="ORF">Drose_24455</name>
</gene>
<feature type="domain" description="Aconitase A/isopropylmalate dehydratase small subunit swivel" evidence="8">
    <location>
        <begin position="679"/>
        <end position="806"/>
    </location>
</feature>
<dbReference type="Pfam" id="PF00330">
    <property type="entry name" value="Aconitase"/>
    <property type="match status" value="1"/>
</dbReference>
<dbReference type="Gene3D" id="3.30.499.10">
    <property type="entry name" value="Aconitase, domain 3"/>
    <property type="match status" value="2"/>
</dbReference>
<dbReference type="InterPro" id="IPR036008">
    <property type="entry name" value="Aconitase_4Fe-4S_dom"/>
</dbReference>
<keyword evidence="10" id="KW-1185">Reference proteome</keyword>
<comment type="similarity">
    <text evidence="2 6">Belongs to the aconitase/IPM isomerase family.</text>
</comment>
<keyword evidence="3" id="KW-0479">Metal-binding</keyword>
<evidence type="ECO:0000259" key="7">
    <source>
        <dbReference type="Pfam" id="PF00330"/>
    </source>
</evidence>
<dbReference type="Pfam" id="PF00694">
    <property type="entry name" value="Aconitase_C"/>
    <property type="match status" value="1"/>
</dbReference>
<dbReference type="RefSeq" id="WP_260723685.1">
    <property type="nucleotide sequence ID" value="NZ_BAAABS010000080.1"/>
</dbReference>
<dbReference type="InterPro" id="IPR015931">
    <property type="entry name" value="Acnase/IPM_dHydase_lsu_aba_1/3"/>
</dbReference>
<evidence type="ECO:0000256" key="5">
    <source>
        <dbReference type="ARBA" id="ARBA00023014"/>
    </source>
</evidence>
<dbReference type="SUPFAM" id="SSF52016">
    <property type="entry name" value="LeuD/IlvD-like"/>
    <property type="match status" value="1"/>
</dbReference>
<protein>
    <recommendedName>
        <fullName evidence="6">Aconitate hydratase</fullName>
        <shortName evidence="6">Aconitase</shortName>
        <ecNumber evidence="6">4.2.1.3</ecNumber>
    </recommendedName>
</protein>
<dbReference type="Gene3D" id="6.10.190.10">
    <property type="match status" value="1"/>
</dbReference>
<dbReference type="EMBL" id="CP073721">
    <property type="protein sequence ID" value="UWZ34376.1"/>
    <property type="molecule type" value="Genomic_DNA"/>
</dbReference>
<keyword evidence="5 6" id="KW-0411">Iron-sulfur</keyword>
<dbReference type="PANTHER" id="PTHR11670">
    <property type="entry name" value="ACONITASE/IRON-RESPONSIVE ELEMENT FAMILY MEMBER"/>
    <property type="match status" value="1"/>
</dbReference>
<dbReference type="NCBIfam" id="NF009520">
    <property type="entry name" value="PRK12881.1"/>
    <property type="match status" value="1"/>
</dbReference>
<dbReference type="EC" id="4.2.1.3" evidence="6"/>
<proteinExistence type="inferred from homology"/>
<feature type="domain" description="Aconitase/3-isopropylmalate dehydratase large subunit alpha/beta/alpha" evidence="7">
    <location>
        <begin position="68"/>
        <end position="549"/>
    </location>
</feature>
<keyword evidence="6" id="KW-0004">4Fe-4S</keyword>
<evidence type="ECO:0000256" key="3">
    <source>
        <dbReference type="ARBA" id="ARBA00022723"/>
    </source>
</evidence>
<comment type="cofactor">
    <cofactor evidence="1">
        <name>[4Fe-4S] cluster</name>
        <dbReference type="ChEBI" id="CHEBI:49883"/>
    </cofactor>
</comment>
<dbReference type="NCBIfam" id="NF006757">
    <property type="entry name" value="PRK09277.1"/>
    <property type="match status" value="1"/>
</dbReference>
<comment type="catalytic activity">
    <reaction evidence="6">
        <text>citrate = D-threo-isocitrate</text>
        <dbReference type="Rhea" id="RHEA:10336"/>
        <dbReference type="ChEBI" id="CHEBI:15562"/>
        <dbReference type="ChEBI" id="CHEBI:16947"/>
        <dbReference type="EC" id="4.2.1.3"/>
    </reaction>
</comment>
<keyword evidence="4 6" id="KW-0408">Iron</keyword>
<dbReference type="GO" id="GO:0003994">
    <property type="term" value="F:aconitate hydratase activity"/>
    <property type="evidence" value="ECO:0007669"/>
    <property type="project" value="UniProtKB-EC"/>
</dbReference>
<evidence type="ECO:0000256" key="6">
    <source>
        <dbReference type="RuleBase" id="RU361275"/>
    </source>
</evidence>
<comment type="function">
    <text evidence="6">Catalyzes the isomerization of citrate to isocitrate via cis-aconitate.</text>
</comment>
<dbReference type="Gene3D" id="3.20.19.10">
    <property type="entry name" value="Aconitase, domain 4"/>
    <property type="match status" value="1"/>
</dbReference>
<dbReference type="NCBIfam" id="TIGR01341">
    <property type="entry name" value="aconitase_1"/>
    <property type="match status" value="1"/>
</dbReference>
<dbReference type="Proteomes" id="UP001058271">
    <property type="component" value="Chromosome"/>
</dbReference>
<dbReference type="InterPro" id="IPR001030">
    <property type="entry name" value="Acoase/IPM_deHydtase_lsu_aba"/>
</dbReference>
<sequence>MSPFPERTFTVDGRAYRRTDVGVPAPVWRRLPYVLRVLAEGAVRTAARRGGSPEAVDTILERRVGAPVSLFPARLLLQDLLAVPLLVDLAALRDAVAEAGGDPSAVDARLPVDLVIDHSLRVDAWARADAGAVNLRLEHERNVERFGFLRWCEQAFDNLRVVPPGKGIMHQINVERLARIVWTDDRGPGPALAFPDTVLGTDSHTPMVNGVGVLGWGLGGIEAQAVLLGHPFTFALPRVVGVEVHGRLPDTATPTDLALTVTELLRQVGVIGSFVEFFGPGLDTLGVPDRATIANMAPEQGATCSFFPVDRHTIKFLRATGRAPEQVALAEGYARELGLWREPGADTPDYDEVVRLDLARVGPSIAGPRRPEDRIDLADAARAFGRHLAGETGRAAPATASVYGGSYRLRDGAVIIAAIASCTNTSNPRAMATAGLLARNAVRRGLSTKPWVKTSLTPGSQVIASMLAGSGLQADLDQLGFQVAGFGCATCNGMSGPIDPVLSAAITDSELVAVAVVSGNRNFAGRIHPDVRAAYLAAPALVVAYALTGSITADLTAEPLGADRDGVPVHLRDLWPAPEEVSAVVEQALRPAMFDHDYADLFDGGERWRATTEPRQLRFPWDPDSTYIRRPPYFQDLPLVPPPLTDVRGARPLVILGDSVTTDDISPSGTILAQSAAGQYLRDRAVTPANFNSYGTRRGNHEVGMRSTFANRRLRNAIVPGVEGSVTRVFPEGRTASVFDAAREYAGRGVPLVVLAGRDYGCGSSRDWAAKGPALLGVRAVIAGGFERIHRANLVGMGILPLQFPDGVDARSLGLTGSETFDLLLPASIVPGATVECVVRRADETHTTVPLRCRADTPEEVDRLRHGGILPAVWRELVKAGEEAA</sequence>